<dbReference type="EMBL" id="QKKF02026678">
    <property type="protein sequence ID" value="RZF36268.1"/>
    <property type="molecule type" value="Genomic_DNA"/>
</dbReference>
<reference evidence="13 14" key="1">
    <citation type="journal article" date="2017" name="Gigascience">
        <title>Genome sequence of the small brown planthopper, Laodelphax striatellus.</title>
        <authorList>
            <person name="Zhu J."/>
            <person name="Jiang F."/>
            <person name="Wang X."/>
            <person name="Yang P."/>
            <person name="Bao Y."/>
            <person name="Zhao W."/>
            <person name="Wang W."/>
            <person name="Lu H."/>
            <person name="Wang Q."/>
            <person name="Cui N."/>
            <person name="Li J."/>
            <person name="Chen X."/>
            <person name="Luo L."/>
            <person name="Yu J."/>
            <person name="Kang L."/>
            <person name="Cui F."/>
        </authorList>
    </citation>
    <scope>NUCLEOTIDE SEQUENCE [LARGE SCALE GENOMIC DNA]</scope>
    <source>
        <strain evidence="13">Lst14</strain>
    </source>
</reference>
<dbReference type="InterPro" id="IPR047215">
    <property type="entry name" value="Galactose_mutarotase-like"/>
</dbReference>
<evidence type="ECO:0000256" key="12">
    <source>
        <dbReference type="SAM" id="SignalP"/>
    </source>
</evidence>
<sequence>MDLMLYSACIVALLYTIGCSEASVSEDVFGHFSDPDSGVNHTVRRFTIQNDNNFTVQLINFGATLTGLRMPDKNGVVDDVVLGFDKVESYNNALNPYFGATVGRVANRIRGGTFKLDGTTYQLFKNAGNDTLHGGKRGFSRVIWEAESRPDNNQVVMRYVSANGSEGFPGDVNAEATFTLLATGPQSSQLVITYKAATNQRTPINIVNHAYFNLAGHRSGKDGIYRHKVRINADKYTVLDNTLVPTGEIADVNSTVYDLRNTTVVGDAIKNSSSDGIDINFCIIIGTNGLYLRDTAYIVDEESGRFLELATDQPGVQFYTHNNDNDFTGKEGVVYKRHGAFCLETQNYPDAVNHDNFPNSIFEPGKLYSHTSSYVFGILTK</sequence>
<evidence type="ECO:0000256" key="9">
    <source>
        <dbReference type="PIRSR" id="PIRSR005096-1"/>
    </source>
</evidence>
<feature type="signal peptide" evidence="12">
    <location>
        <begin position="1"/>
        <end position="22"/>
    </location>
</feature>
<comment type="similarity">
    <text evidence="4 8">Belongs to the aldose epimerase family.</text>
</comment>
<feature type="active site" description="Proton acceptor" evidence="9">
    <location>
        <position position="344"/>
    </location>
</feature>
<evidence type="ECO:0000256" key="4">
    <source>
        <dbReference type="ARBA" id="ARBA00006206"/>
    </source>
</evidence>
<comment type="function">
    <text evidence="7">Mutarotase that catalyzes the interconversion of beta-D-galactose and alpha-D-galactose during galactose metabolism. Beta-D-galactose is metabolized in the liver into glucose 1-phosphate, the primary metabolic fuel, by the action of four enzymes that constitute the Leloir pathway: GALM, GALK1 (galactokinase), GALT (galactose-1-phosphate uridylyltransferase) and GALE (UDP-galactose-4'-epimerase). Involved in the maintenance of the equilibrium between the beta- and alpha-anomers of galactose, therefore ensuring a sufficient supply of the alpha-anomer for GALK1. Also active on D-glucose although shows a preference for galactose over glucose.</text>
</comment>
<evidence type="ECO:0000256" key="10">
    <source>
        <dbReference type="PIRSR" id="PIRSR005096-2"/>
    </source>
</evidence>
<dbReference type="UniPathway" id="UPA00242"/>
<keyword evidence="5 8" id="KW-0413">Isomerase</keyword>
<dbReference type="InterPro" id="IPR014718">
    <property type="entry name" value="GH-type_carb-bd"/>
</dbReference>
<feature type="binding site" evidence="11">
    <location>
        <begin position="209"/>
        <end position="211"/>
    </location>
    <ligand>
        <name>beta-D-galactose</name>
        <dbReference type="ChEBI" id="CHEBI:27667"/>
    </ligand>
</feature>
<feature type="binding site" evidence="10">
    <location>
        <position position="278"/>
    </location>
    <ligand>
        <name>beta-D-galactose</name>
        <dbReference type="ChEBI" id="CHEBI:27667"/>
    </ligand>
</feature>
<comment type="catalytic activity">
    <reaction evidence="1">
        <text>alpha-D-galactose = beta-D-galactose</text>
        <dbReference type="Rhea" id="RHEA:28675"/>
        <dbReference type="ChEBI" id="CHEBI:27667"/>
        <dbReference type="ChEBI" id="CHEBI:28061"/>
        <dbReference type="EC" id="5.1.3.3"/>
    </reaction>
    <physiologicalReaction direction="right-to-left" evidence="1">
        <dbReference type="Rhea" id="RHEA:28677"/>
    </physiologicalReaction>
</comment>
<evidence type="ECO:0000313" key="14">
    <source>
        <dbReference type="Proteomes" id="UP000291343"/>
    </source>
</evidence>
<comment type="pathway">
    <text evidence="2">Carbohydrate metabolism; galactose metabolism.</text>
</comment>
<dbReference type="PIRSF" id="PIRSF005096">
    <property type="entry name" value="GALM"/>
    <property type="match status" value="1"/>
</dbReference>
<comment type="catalytic activity">
    <reaction evidence="8">
        <text>alpha-D-glucose = beta-D-glucose</text>
        <dbReference type="Rhea" id="RHEA:10264"/>
        <dbReference type="ChEBI" id="CHEBI:15903"/>
        <dbReference type="ChEBI" id="CHEBI:17925"/>
        <dbReference type="EC" id="5.1.3.3"/>
    </reaction>
</comment>
<evidence type="ECO:0000256" key="5">
    <source>
        <dbReference type="ARBA" id="ARBA00023235"/>
    </source>
</evidence>
<dbReference type="AlphaFoldDB" id="A0A482WS33"/>
<dbReference type="GO" id="GO:0006006">
    <property type="term" value="P:glucose metabolic process"/>
    <property type="evidence" value="ECO:0007669"/>
    <property type="project" value="TreeGrafter"/>
</dbReference>
<dbReference type="STRING" id="195883.A0A482WS33"/>
<dbReference type="UniPathway" id="UPA00214"/>
<evidence type="ECO:0000313" key="13">
    <source>
        <dbReference type="EMBL" id="RZF36268.1"/>
    </source>
</evidence>
<evidence type="ECO:0000256" key="2">
    <source>
        <dbReference type="ARBA" id="ARBA00004947"/>
    </source>
</evidence>
<feature type="chain" id="PRO_5019766126" description="Aldose 1-epimerase" evidence="12">
    <location>
        <begin position="23"/>
        <end position="381"/>
    </location>
</feature>
<feature type="active site" description="Proton donor" evidence="9">
    <location>
        <position position="209"/>
    </location>
</feature>
<feature type="binding site" evidence="11">
    <location>
        <begin position="107"/>
        <end position="108"/>
    </location>
    <ligand>
        <name>beta-D-galactose</name>
        <dbReference type="ChEBI" id="CHEBI:27667"/>
    </ligand>
</feature>
<protein>
    <recommendedName>
        <fullName evidence="8">Aldose 1-epimerase</fullName>
        <ecNumber evidence="8">5.1.3.3</ecNumber>
    </recommendedName>
</protein>
<dbReference type="PANTHER" id="PTHR10091">
    <property type="entry name" value="ALDOSE-1-EPIMERASE"/>
    <property type="match status" value="1"/>
</dbReference>
<accession>A0A482WS33</accession>
<dbReference type="SUPFAM" id="SSF74650">
    <property type="entry name" value="Galactose mutarotase-like"/>
    <property type="match status" value="1"/>
</dbReference>
<dbReference type="InterPro" id="IPR008183">
    <property type="entry name" value="Aldose_1/G6P_1-epimerase"/>
</dbReference>
<evidence type="ECO:0000256" key="6">
    <source>
        <dbReference type="ARBA" id="ARBA00023277"/>
    </source>
</evidence>
<dbReference type="FunCoup" id="A0A482WS33">
    <property type="interactions" value="334"/>
</dbReference>
<dbReference type="SMR" id="A0A482WS33"/>
<dbReference type="GO" id="GO:0030246">
    <property type="term" value="F:carbohydrate binding"/>
    <property type="evidence" value="ECO:0007669"/>
    <property type="project" value="InterPro"/>
</dbReference>
<dbReference type="GO" id="GO:0004034">
    <property type="term" value="F:aldose 1-epimerase activity"/>
    <property type="evidence" value="ECO:0007669"/>
    <property type="project" value="UniProtKB-EC"/>
</dbReference>
<name>A0A482WS33_LAOST</name>
<dbReference type="Gene3D" id="2.70.98.10">
    <property type="match status" value="1"/>
</dbReference>
<dbReference type="Proteomes" id="UP000291343">
    <property type="component" value="Unassembled WGS sequence"/>
</dbReference>
<gene>
    <name evidence="13" type="ORF">LSTR_LSTR012231</name>
</gene>
<dbReference type="OrthoDB" id="274691at2759"/>
<evidence type="ECO:0000256" key="7">
    <source>
        <dbReference type="ARBA" id="ARBA00045743"/>
    </source>
</evidence>
<comment type="pathway">
    <text evidence="3 8">Carbohydrate metabolism; hexose metabolism.</text>
</comment>
<dbReference type="InterPro" id="IPR011013">
    <property type="entry name" value="Gal_mutarotase_sf_dom"/>
</dbReference>
<organism evidence="13 14">
    <name type="scientific">Laodelphax striatellus</name>
    <name type="common">Small brown planthopper</name>
    <name type="synonym">Delphax striatella</name>
    <dbReference type="NCBI Taxonomy" id="195883"/>
    <lineage>
        <taxon>Eukaryota</taxon>
        <taxon>Metazoa</taxon>
        <taxon>Ecdysozoa</taxon>
        <taxon>Arthropoda</taxon>
        <taxon>Hexapoda</taxon>
        <taxon>Insecta</taxon>
        <taxon>Pterygota</taxon>
        <taxon>Neoptera</taxon>
        <taxon>Paraneoptera</taxon>
        <taxon>Hemiptera</taxon>
        <taxon>Auchenorrhyncha</taxon>
        <taxon>Fulgoroidea</taxon>
        <taxon>Delphacidae</taxon>
        <taxon>Criomorphinae</taxon>
        <taxon>Laodelphax</taxon>
    </lineage>
</organism>
<evidence type="ECO:0000256" key="11">
    <source>
        <dbReference type="PIRSR" id="PIRSR005096-3"/>
    </source>
</evidence>
<dbReference type="CDD" id="cd09019">
    <property type="entry name" value="galactose_mutarotase_like"/>
    <property type="match status" value="1"/>
</dbReference>
<dbReference type="EC" id="5.1.3.3" evidence="8"/>
<keyword evidence="14" id="KW-1185">Reference proteome</keyword>
<dbReference type="InterPro" id="IPR015443">
    <property type="entry name" value="Aldose_1-epimerase"/>
</dbReference>
<keyword evidence="6 8" id="KW-0119">Carbohydrate metabolism</keyword>
<proteinExistence type="inferred from homology"/>
<evidence type="ECO:0000256" key="1">
    <source>
        <dbReference type="ARBA" id="ARBA00001712"/>
    </source>
</evidence>
<dbReference type="Pfam" id="PF01263">
    <property type="entry name" value="Aldose_epim"/>
    <property type="match status" value="1"/>
</dbReference>
<keyword evidence="12" id="KW-0732">Signal</keyword>
<evidence type="ECO:0000256" key="8">
    <source>
        <dbReference type="PIRNR" id="PIRNR005096"/>
    </source>
</evidence>
<dbReference type="GO" id="GO:0033499">
    <property type="term" value="P:galactose catabolic process via UDP-galactose, Leloir pathway"/>
    <property type="evidence" value="ECO:0007669"/>
    <property type="project" value="TreeGrafter"/>
</dbReference>
<comment type="caution">
    <text evidence="13">The sequence shown here is derived from an EMBL/GenBank/DDBJ whole genome shotgun (WGS) entry which is preliminary data.</text>
</comment>
<evidence type="ECO:0000256" key="3">
    <source>
        <dbReference type="ARBA" id="ARBA00005028"/>
    </source>
</evidence>
<dbReference type="PANTHER" id="PTHR10091:SF0">
    <property type="entry name" value="GALACTOSE MUTAROTASE"/>
    <property type="match status" value="1"/>
</dbReference>
<dbReference type="InParanoid" id="A0A482WS33"/>